<feature type="chain" id="PRO_5038683608" evidence="6">
    <location>
        <begin position="19"/>
        <end position="313"/>
    </location>
</feature>
<evidence type="ECO:0000256" key="3">
    <source>
        <dbReference type="ARBA" id="ARBA00022729"/>
    </source>
</evidence>
<dbReference type="OrthoDB" id="9810636at2"/>
<dbReference type="GO" id="GO:0030001">
    <property type="term" value="P:metal ion transport"/>
    <property type="evidence" value="ECO:0007669"/>
    <property type="project" value="InterPro"/>
</dbReference>
<evidence type="ECO:0000256" key="4">
    <source>
        <dbReference type="RuleBase" id="RU003512"/>
    </source>
</evidence>
<dbReference type="Proteomes" id="UP000054537">
    <property type="component" value="Unassembled WGS sequence"/>
</dbReference>
<comment type="similarity">
    <text evidence="1 4">Belongs to the bacterial solute-binding protein 9 family.</text>
</comment>
<evidence type="ECO:0000256" key="6">
    <source>
        <dbReference type="SAM" id="SignalP"/>
    </source>
</evidence>
<feature type="signal peptide" evidence="6">
    <location>
        <begin position="1"/>
        <end position="18"/>
    </location>
</feature>
<proteinExistence type="inferred from homology"/>
<dbReference type="SUPFAM" id="SSF53807">
    <property type="entry name" value="Helical backbone' metal receptor"/>
    <property type="match status" value="1"/>
</dbReference>
<reference evidence="7 8" key="1">
    <citation type="submission" date="2014-10" db="EMBL/GenBank/DDBJ databases">
        <title>Draft genome sequence of Actinoplanes utahensis NRRL 12052.</title>
        <authorList>
            <person name="Velasco-Bucheli B."/>
            <person name="del Cerro C."/>
            <person name="Hormigo D."/>
            <person name="Garcia J.L."/>
            <person name="Acebal C."/>
            <person name="Arroyo M."/>
            <person name="de la Mata I."/>
        </authorList>
    </citation>
    <scope>NUCLEOTIDE SEQUENCE [LARGE SCALE GENOMIC DNA]</scope>
    <source>
        <strain evidence="7 8">NRRL 12052</strain>
    </source>
</reference>
<feature type="compositionally biased region" description="Basic and acidic residues" evidence="5">
    <location>
        <begin position="121"/>
        <end position="149"/>
    </location>
</feature>
<dbReference type="GO" id="GO:0007155">
    <property type="term" value="P:cell adhesion"/>
    <property type="evidence" value="ECO:0007669"/>
    <property type="project" value="InterPro"/>
</dbReference>
<keyword evidence="2 4" id="KW-0813">Transport</keyword>
<dbReference type="AlphaFoldDB" id="A0A0A6UKP8"/>
<dbReference type="PRINTS" id="PR00690">
    <property type="entry name" value="ADHESNFAMILY"/>
</dbReference>
<dbReference type="InterPro" id="IPR050492">
    <property type="entry name" value="Bact_metal-bind_prot9"/>
</dbReference>
<dbReference type="Pfam" id="PF01297">
    <property type="entry name" value="ZnuA"/>
    <property type="match status" value="1"/>
</dbReference>
<sequence>MMRRLLPALLLTTATALAGCGGSASADDRLSVVTAFYPLQFVSERIGGDAVSVSTLTKPGAEPHDVELTASQVGEVADAGVIVYLGGFQPAVDDAVKQNGGDRAFDASSAVKLIEAGAADPHAEEHAEEEKGEHAGEEGGEHATDPHVWLDPERLATIGDKLAERLGKADPDHAADYTARAAALRTELTALDGEFKTGLGSCTRRELVTSHTAFGYLADRYELTQIGITGIDPETEPSPQRLAAVAAEAKEHGTTTIFFETLVSPKVAETIAREIGAQTAVLDPIEGLTDGSADYFSVMRANLAALKLGLECK</sequence>
<dbReference type="PANTHER" id="PTHR42953">
    <property type="entry name" value="HIGH-AFFINITY ZINC UPTAKE SYSTEM PROTEIN ZNUA-RELATED"/>
    <property type="match status" value="1"/>
</dbReference>
<dbReference type="EMBL" id="JRTT01000021">
    <property type="protein sequence ID" value="KHD76026.1"/>
    <property type="molecule type" value="Genomic_DNA"/>
</dbReference>
<dbReference type="PANTHER" id="PTHR42953:SF3">
    <property type="entry name" value="HIGH-AFFINITY ZINC UPTAKE SYSTEM PROTEIN ZNUA"/>
    <property type="match status" value="1"/>
</dbReference>
<keyword evidence="3 6" id="KW-0732">Signal</keyword>
<evidence type="ECO:0000256" key="2">
    <source>
        <dbReference type="ARBA" id="ARBA00022448"/>
    </source>
</evidence>
<dbReference type="InterPro" id="IPR006127">
    <property type="entry name" value="ZnuA-like"/>
</dbReference>
<name>A0A0A6UKP8_ACTUT</name>
<feature type="region of interest" description="Disordered" evidence="5">
    <location>
        <begin position="118"/>
        <end position="149"/>
    </location>
</feature>
<comment type="caution">
    <text evidence="7">The sequence shown here is derived from an EMBL/GenBank/DDBJ whole genome shotgun (WGS) entry which is preliminary data.</text>
</comment>
<dbReference type="PROSITE" id="PS51257">
    <property type="entry name" value="PROKAR_LIPOPROTEIN"/>
    <property type="match status" value="1"/>
</dbReference>
<keyword evidence="8" id="KW-1185">Reference proteome</keyword>
<gene>
    <name evidence="7" type="ORF">MB27_19275</name>
</gene>
<dbReference type="GO" id="GO:0046872">
    <property type="term" value="F:metal ion binding"/>
    <property type="evidence" value="ECO:0007669"/>
    <property type="project" value="InterPro"/>
</dbReference>
<evidence type="ECO:0000256" key="5">
    <source>
        <dbReference type="SAM" id="MobiDB-lite"/>
    </source>
</evidence>
<dbReference type="Gene3D" id="3.40.50.1980">
    <property type="entry name" value="Nitrogenase molybdenum iron protein domain"/>
    <property type="match status" value="2"/>
</dbReference>
<protein>
    <submittedName>
        <fullName evidence="7">ABC transporter substrate-binding protein</fullName>
    </submittedName>
</protein>
<accession>A0A0A6UKP8</accession>
<evidence type="ECO:0000313" key="7">
    <source>
        <dbReference type="EMBL" id="KHD76026.1"/>
    </source>
</evidence>
<evidence type="ECO:0000313" key="8">
    <source>
        <dbReference type="Proteomes" id="UP000054537"/>
    </source>
</evidence>
<dbReference type="STRING" id="1869.MB27_19275"/>
<dbReference type="RefSeq" id="WP_043526212.1">
    <property type="nucleotide sequence ID" value="NZ_BAABKU010000023.1"/>
</dbReference>
<dbReference type="InterPro" id="IPR006128">
    <property type="entry name" value="Lipoprotein_PsaA-like"/>
</dbReference>
<dbReference type="eggNOG" id="COG0803">
    <property type="taxonomic scope" value="Bacteria"/>
</dbReference>
<evidence type="ECO:0000256" key="1">
    <source>
        <dbReference type="ARBA" id="ARBA00011028"/>
    </source>
</evidence>
<organism evidence="7 8">
    <name type="scientific">Actinoplanes utahensis</name>
    <dbReference type="NCBI Taxonomy" id="1869"/>
    <lineage>
        <taxon>Bacteria</taxon>
        <taxon>Bacillati</taxon>
        <taxon>Actinomycetota</taxon>
        <taxon>Actinomycetes</taxon>
        <taxon>Micromonosporales</taxon>
        <taxon>Micromonosporaceae</taxon>
        <taxon>Actinoplanes</taxon>
    </lineage>
</organism>